<evidence type="ECO:0000313" key="1">
    <source>
        <dbReference type="EMBL" id="KAG0489027.1"/>
    </source>
</evidence>
<dbReference type="Proteomes" id="UP000636800">
    <property type="component" value="Chromosome 3"/>
</dbReference>
<dbReference type="AlphaFoldDB" id="A0A835RN61"/>
<reference evidence="1 2" key="1">
    <citation type="journal article" date="2020" name="Nat. Food">
        <title>A phased Vanilla planifolia genome enables genetic improvement of flavour and production.</title>
        <authorList>
            <person name="Hasing T."/>
            <person name="Tang H."/>
            <person name="Brym M."/>
            <person name="Khazi F."/>
            <person name="Huang T."/>
            <person name="Chambers A.H."/>
        </authorList>
    </citation>
    <scope>NUCLEOTIDE SEQUENCE [LARGE SCALE GENOMIC DNA]</scope>
    <source>
        <tissue evidence="1">Leaf</tissue>
    </source>
</reference>
<dbReference type="EMBL" id="JADCNL010000003">
    <property type="protein sequence ID" value="KAG0489027.1"/>
    <property type="molecule type" value="Genomic_DNA"/>
</dbReference>
<sequence length="104" mass="11133">MGMKRVLGKFCDIINTESNEVGTELISSDEEGEVNAGINANMECEMLKAQNSEQKNVLGKQGNNDSMLDCIDASGAAAEGRKLTPVKARNLSSCEEYQTAGMAQ</sequence>
<evidence type="ECO:0000313" key="2">
    <source>
        <dbReference type="Proteomes" id="UP000636800"/>
    </source>
</evidence>
<dbReference type="OrthoDB" id="6359816at2759"/>
<gene>
    <name evidence="1" type="ORF">HPP92_007838</name>
</gene>
<keyword evidence="2" id="KW-1185">Reference proteome</keyword>
<comment type="caution">
    <text evidence="1">The sequence shown here is derived from an EMBL/GenBank/DDBJ whole genome shotgun (WGS) entry which is preliminary data.</text>
</comment>
<accession>A0A835RN61</accession>
<protein>
    <submittedName>
        <fullName evidence="1">Uncharacterized protein</fullName>
    </submittedName>
</protein>
<proteinExistence type="predicted"/>
<name>A0A835RN61_VANPL</name>
<organism evidence="1 2">
    <name type="scientific">Vanilla planifolia</name>
    <name type="common">Vanilla</name>
    <dbReference type="NCBI Taxonomy" id="51239"/>
    <lineage>
        <taxon>Eukaryota</taxon>
        <taxon>Viridiplantae</taxon>
        <taxon>Streptophyta</taxon>
        <taxon>Embryophyta</taxon>
        <taxon>Tracheophyta</taxon>
        <taxon>Spermatophyta</taxon>
        <taxon>Magnoliopsida</taxon>
        <taxon>Liliopsida</taxon>
        <taxon>Asparagales</taxon>
        <taxon>Orchidaceae</taxon>
        <taxon>Vanilloideae</taxon>
        <taxon>Vanilleae</taxon>
        <taxon>Vanilla</taxon>
    </lineage>
</organism>